<dbReference type="EMBL" id="BARU01030851">
    <property type="protein sequence ID" value="GAH67968.1"/>
    <property type="molecule type" value="Genomic_DNA"/>
</dbReference>
<gene>
    <name evidence="1" type="ORF">S03H2_48875</name>
</gene>
<comment type="caution">
    <text evidence="1">The sequence shown here is derived from an EMBL/GenBank/DDBJ whole genome shotgun (WGS) entry which is preliminary data.</text>
</comment>
<evidence type="ECO:0000313" key="1">
    <source>
        <dbReference type="EMBL" id="GAH67968.1"/>
    </source>
</evidence>
<dbReference type="AlphaFoldDB" id="X1JE06"/>
<name>X1JE06_9ZZZZ</name>
<accession>X1JE06</accession>
<sequence length="47" mass="5545">ENKYEMVILPHPIEEVVRRLKEEGYIVQWLSEEGNVAFVKHPRDGPI</sequence>
<proteinExistence type="predicted"/>
<organism evidence="1">
    <name type="scientific">marine sediment metagenome</name>
    <dbReference type="NCBI Taxonomy" id="412755"/>
    <lineage>
        <taxon>unclassified sequences</taxon>
        <taxon>metagenomes</taxon>
        <taxon>ecological metagenomes</taxon>
    </lineage>
</organism>
<feature type="non-terminal residue" evidence="1">
    <location>
        <position position="1"/>
    </location>
</feature>
<protein>
    <submittedName>
        <fullName evidence="1">Uncharacterized protein</fullName>
    </submittedName>
</protein>
<reference evidence="1" key="1">
    <citation type="journal article" date="2014" name="Front. Microbiol.">
        <title>High frequency of phylogenetically diverse reductive dehalogenase-homologous genes in deep subseafloor sedimentary metagenomes.</title>
        <authorList>
            <person name="Kawai M."/>
            <person name="Futagami T."/>
            <person name="Toyoda A."/>
            <person name="Takaki Y."/>
            <person name="Nishi S."/>
            <person name="Hori S."/>
            <person name="Arai W."/>
            <person name="Tsubouchi T."/>
            <person name="Morono Y."/>
            <person name="Uchiyama I."/>
            <person name="Ito T."/>
            <person name="Fujiyama A."/>
            <person name="Inagaki F."/>
            <person name="Takami H."/>
        </authorList>
    </citation>
    <scope>NUCLEOTIDE SEQUENCE</scope>
    <source>
        <strain evidence="1">Expedition CK06-06</strain>
    </source>
</reference>